<evidence type="ECO:0000256" key="5">
    <source>
        <dbReference type="ARBA" id="ARBA00022829"/>
    </source>
</evidence>
<evidence type="ECO:0000259" key="12">
    <source>
        <dbReference type="Pfam" id="PF07558"/>
    </source>
</evidence>
<dbReference type="AlphaFoldDB" id="A0A1Q5TML3"/>
<keyword evidence="5" id="KW-0159">Chromosome partition</keyword>
<evidence type="ECO:0000313" key="13">
    <source>
        <dbReference type="EMBL" id="OKP01471.1"/>
    </source>
</evidence>
<keyword evidence="7" id="KW-0131">Cell cycle</keyword>
<feature type="region of interest" description="Disordered" evidence="10">
    <location>
        <begin position="104"/>
        <end position="144"/>
    </location>
</feature>
<dbReference type="InterPro" id="IPR011516">
    <property type="entry name" value="Shugoshin_N"/>
</dbReference>
<feature type="region of interest" description="Disordered" evidence="10">
    <location>
        <begin position="164"/>
        <end position="601"/>
    </location>
</feature>
<dbReference type="InterPro" id="IPR011515">
    <property type="entry name" value="Shugoshin_C"/>
</dbReference>
<keyword evidence="8" id="KW-0137">Centromere</keyword>
<feature type="domain" description="Shugoshin N-terminal coiled-coil" evidence="12">
    <location>
        <begin position="17"/>
        <end position="61"/>
    </location>
</feature>
<dbReference type="GO" id="GO:0045132">
    <property type="term" value="P:meiotic chromosome segregation"/>
    <property type="evidence" value="ECO:0007669"/>
    <property type="project" value="InterPro"/>
</dbReference>
<keyword evidence="4" id="KW-0132">Cell division</keyword>
<dbReference type="Proteomes" id="UP000186955">
    <property type="component" value="Unassembled WGS sequence"/>
</dbReference>
<evidence type="ECO:0000256" key="6">
    <source>
        <dbReference type="ARBA" id="ARBA00023054"/>
    </source>
</evidence>
<protein>
    <submittedName>
        <fullName evidence="13">Shugoshin</fullName>
    </submittedName>
</protein>
<dbReference type="GO" id="GO:0005634">
    <property type="term" value="C:nucleus"/>
    <property type="evidence" value="ECO:0007669"/>
    <property type="project" value="InterPro"/>
</dbReference>
<comment type="caution">
    <text evidence="13">The sequence shown here is derived from an EMBL/GenBank/DDBJ whole genome shotgun (WGS) entry which is preliminary data.</text>
</comment>
<proteinExistence type="inferred from homology"/>
<evidence type="ECO:0000256" key="4">
    <source>
        <dbReference type="ARBA" id="ARBA00022618"/>
    </source>
</evidence>
<evidence type="ECO:0000313" key="14">
    <source>
        <dbReference type="Proteomes" id="UP000186955"/>
    </source>
</evidence>
<evidence type="ECO:0000256" key="1">
    <source>
        <dbReference type="ARBA" id="ARBA00004584"/>
    </source>
</evidence>
<keyword evidence="14" id="KW-1185">Reference proteome</keyword>
<evidence type="ECO:0000256" key="2">
    <source>
        <dbReference type="ARBA" id="ARBA00010845"/>
    </source>
</evidence>
<feature type="compositionally biased region" description="Polar residues" evidence="10">
    <location>
        <begin position="520"/>
        <end position="529"/>
    </location>
</feature>
<gene>
    <name evidence="13" type="ORF">PENSUB_7461</name>
</gene>
<feature type="compositionally biased region" description="Basic and acidic residues" evidence="10">
    <location>
        <begin position="291"/>
        <end position="300"/>
    </location>
</feature>
<dbReference type="Pfam" id="PF07557">
    <property type="entry name" value="Shugoshin_C"/>
    <property type="match status" value="1"/>
</dbReference>
<keyword evidence="3" id="KW-0158">Chromosome</keyword>
<evidence type="ECO:0000256" key="8">
    <source>
        <dbReference type="ARBA" id="ARBA00023328"/>
    </source>
</evidence>
<feature type="compositionally biased region" description="Acidic residues" evidence="10">
    <location>
        <begin position="265"/>
        <end position="280"/>
    </location>
</feature>
<comment type="subcellular location">
    <subcellularLocation>
        <location evidence="1">Chromosome</location>
        <location evidence="1">Centromere</location>
    </subcellularLocation>
</comment>
<evidence type="ECO:0000259" key="11">
    <source>
        <dbReference type="Pfam" id="PF07557"/>
    </source>
</evidence>
<feature type="coiled-coil region" evidence="9">
    <location>
        <begin position="39"/>
        <end position="73"/>
    </location>
</feature>
<name>A0A1Q5TML3_9EURO</name>
<dbReference type="GO" id="GO:0051301">
    <property type="term" value="P:cell division"/>
    <property type="evidence" value="ECO:0007669"/>
    <property type="project" value="UniProtKB-KW"/>
</dbReference>
<dbReference type="EMBL" id="MNBE01000639">
    <property type="protein sequence ID" value="OKP01471.1"/>
    <property type="molecule type" value="Genomic_DNA"/>
</dbReference>
<feature type="domain" description="Shugoshin C-terminal" evidence="11">
    <location>
        <begin position="438"/>
        <end position="461"/>
    </location>
</feature>
<organism evidence="13 14">
    <name type="scientific">Penicillium subrubescens</name>
    <dbReference type="NCBI Taxonomy" id="1316194"/>
    <lineage>
        <taxon>Eukaryota</taxon>
        <taxon>Fungi</taxon>
        <taxon>Dikarya</taxon>
        <taxon>Ascomycota</taxon>
        <taxon>Pezizomycotina</taxon>
        <taxon>Eurotiomycetes</taxon>
        <taxon>Eurotiomycetidae</taxon>
        <taxon>Eurotiales</taxon>
        <taxon>Aspergillaceae</taxon>
        <taxon>Penicillium</taxon>
    </lineage>
</organism>
<feature type="compositionally biased region" description="Basic and acidic residues" evidence="10">
    <location>
        <begin position="588"/>
        <end position="597"/>
    </location>
</feature>
<evidence type="ECO:0000256" key="10">
    <source>
        <dbReference type="SAM" id="MobiDB-lite"/>
    </source>
</evidence>
<evidence type="ECO:0000256" key="7">
    <source>
        <dbReference type="ARBA" id="ARBA00023306"/>
    </source>
</evidence>
<feature type="compositionally biased region" description="Basic and acidic residues" evidence="10">
    <location>
        <begin position="400"/>
        <end position="410"/>
    </location>
</feature>
<comment type="similarity">
    <text evidence="2">Belongs to the shugoshin family.</text>
</comment>
<feature type="compositionally biased region" description="Basic and acidic residues" evidence="10">
    <location>
        <begin position="113"/>
        <end position="130"/>
    </location>
</feature>
<feature type="compositionally biased region" description="Polar residues" evidence="10">
    <location>
        <begin position="551"/>
        <end position="565"/>
    </location>
</feature>
<feature type="compositionally biased region" description="Basic and acidic residues" evidence="10">
    <location>
        <begin position="179"/>
        <end position="213"/>
    </location>
</feature>
<evidence type="ECO:0000256" key="9">
    <source>
        <dbReference type="SAM" id="Coils"/>
    </source>
</evidence>
<keyword evidence="6 9" id="KW-0175">Coiled coil</keyword>
<dbReference type="OrthoDB" id="5394106at2759"/>
<evidence type="ECO:0000256" key="3">
    <source>
        <dbReference type="ARBA" id="ARBA00022454"/>
    </source>
</evidence>
<dbReference type="GO" id="GO:0000779">
    <property type="term" value="C:condensed chromosome, centromeric region"/>
    <property type="evidence" value="ECO:0007669"/>
    <property type="project" value="UniProtKB-ARBA"/>
</dbReference>
<feature type="compositionally biased region" description="Polar residues" evidence="10">
    <location>
        <begin position="493"/>
        <end position="513"/>
    </location>
</feature>
<sequence>MARLNDYAAPAESVEALKRRFVRQNRDIVRVNSMQSLRIRSLESEVSHLLAENVSLREQIINLTQENERYESARMLHEGINEIKSRLDAKLAELSTLASDLGMLPRKAGKTGADSDRPKATAESRPRTTDSEFNAGPEDGRLPAIVEDKYYPRRTLEQQEIQNLVHADPSFESPQHNRSMREERDLNMESPRHEQNDIPSESRIDSDPAHDEAALPPTLETRKKKKKTDTAAPVYKEVQQDEETITNNQLREPTKSGSKRKFSPDEDGFLSDPVREDDDFQFSRPGGSPQKKTDPFDFMRQDCSPSKTPVSVKRGSANAGTTKRKVLEPKISNSNLGSPKKMRASLNSDKKVLSRPGTDENTSSPQKPKAIDIPSGGTLNQKPRVARLGLGSQKPKRSGRPIETEGHLDVESIPLLKDSPVAKAGDQPFGMSDMSAASRPSRRRGAVVSYAEPNLRDKMRRPSKTMLDAVAGAGPRRSSSFQLARDSLGNEVEASQSGSSPHPSLNMTRSTDQAADPFSQDGTSDQLLATVSRRRRKVSSSAKDLDYDHPSSMSTSGASNLNDLSTALREKLGTSGPSRRHSSNPKSSTRDTLRGEADVASDLDSSFEADDIVSRRETRVAARRRSMMV</sequence>
<dbReference type="Pfam" id="PF07558">
    <property type="entry name" value="Shugoshin_N"/>
    <property type="match status" value="1"/>
</dbReference>
<accession>A0A1Q5TML3</accession>
<reference evidence="13 14" key="1">
    <citation type="submission" date="2016-10" db="EMBL/GenBank/DDBJ databases">
        <title>Genome sequence of the ascomycete fungus Penicillium subrubescens.</title>
        <authorList>
            <person name="De Vries R.P."/>
            <person name="Peng M."/>
            <person name="Dilokpimol A."/>
            <person name="Hilden K."/>
            <person name="Makela M.R."/>
            <person name="Grigoriev I."/>
            <person name="Riley R."/>
            <person name="Granchi Z."/>
        </authorList>
    </citation>
    <scope>NUCLEOTIDE SEQUENCE [LARGE SCALE GENOMIC DNA]</scope>
    <source>
        <strain evidence="13 14">CBS 132785</strain>
    </source>
</reference>